<dbReference type="RefSeq" id="WP_036939366.1">
    <property type="nucleotide sequence ID" value="NZ_JQKC01000009.1"/>
</dbReference>
<keyword evidence="1" id="KW-0472">Membrane</keyword>
<comment type="caution">
    <text evidence="3">The sequence shown here is derived from an EMBL/GenBank/DDBJ whole genome shotgun (WGS) entry which is preliminary data.</text>
</comment>
<name>A0A0L6JGJ2_9FIRM</name>
<feature type="transmembrane region" description="Helical" evidence="1">
    <location>
        <begin position="42"/>
        <end position="60"/>
    </location>
</feature>
<accession>A0A0L6JGJ2</accession>
<protein>
    <recommendedName>
        <fullName evidence="2">DUF6199 domain-containing protein</fullName>
    </recommendedName>
</protein>
<keyword evidence="1" id="KW-1133">Transmembrane helix</keyword>
<dbReference type="InterPro" id="IPR045679">
    <property type="entry name" value="DUF6199"/>
</dbReference>
<dbReference type="EMBL" id="LGTC01000001">
    <property type="protein sequence ID" value="KNY24810.1"/>
    <property type="molecule type" value="Genomic_DNA"/>
</dbReference>
<dbReference type="STRING" id="398512.Bccel_0067"/>
<organism evidence="3 4">
    <name type="scientific">Pseudobacteroides cellulosolvens ATCC 35603 = DSM 2933</name>
    <dbReference type="NCBI Taxonomy" id="398512"/>
    <lineage>
        <taxon>Bacteria</taxon>
        <taxon>Bacillati</taxon>
        <taxon>Bacillota</taxon>
        <taxon>Clostridia</taxon>
        <taxon>Eubacteriales</taxon>
        <taxon>Oscillospiraceae</taxon>
        <taxon>Pseudobacteroides</taxon>
    </lineage>
</organism>
<evidence type="ECO:0000259" key="2">
    <source>
        <dbReference type="Pfam" id="PF19701"/>
    </source>
</evidence>
<evidence type="ECO:0000313" key="4">
    <source>
        <dbReference type="Proteomes" id="UP000036923"/>
    </source>
</evidence>
<dbReference type="AlphaFoldDB" id="A0A0L6JGJ2"/>
<gene>
    <name evidence="3" type="ORF">Bccel_0067</name>
</gene>
<dbReference type="Pfam" id="PF19701">
    <property type="entry name" value="DUF6199"/>
    <property type="match status" value="1"/>
</dbReference>
<reference evidence="4" key="1">
    <citation type="submission" date="2015-07" db="EMBL/GenBank/DDBJ databases">
        <title>Near-Complete Genome Sequence of the Cellulolytic Bacterium Bacteroides (Pseudobacteroides) cellulosolvens ATCC 35603.</title>
        <authorList>
            <person name="Dassa B."/>
            <person name="Utturkar S.M."/>
            <person name="Klingeman D.M."/>
            <person name="Hurt R.A."/>
            <person name="Keller M."/>
            <person name="Xu J."/>
            <person name="Reddy Y.H.K."/>
            <person name="Borovok I."/>
            <person name="Grinberg I.R."/>
            <person name="Lamed R."/>
            <person name="Zhivin O."/>
            <person name="Bayer E.A."/>
            <person name="Brown S.D."/>
        </authorList>
    </citation>
    <scope>NUCLEOTIDE SEQUENCE [LARGE SCALE GENOMIC DNA]</scope>
    <source>
        <strain evidence="4">DSM 2933</strain>
    </source>
</reference>
<proteinExistence type="predicted"/>
<dbReference type="Proteomes" id="UP000036923">
    <property type="component" value="Unassembled WGS sequence"/>
</dbReference>
<keyword evidence="1" id="KW-0812">Transmembrane</keyword>
<keyword evidence="4" id="KW-1185">Reference proteome</keyword>
<dbReference type="OrthoDB" id="1808911at2"/>
<evidence type="ECO:0000313" key="3">
    <source>
        <dbReference type="EMBL" id="KNY24810.1"/>
    </source>
</evidence>
<feature type="domain" description="DUF6199" evidence="2">
    <location>
        <begin position="7"/>
        <end position="60"/>
    </location>
</feature>
<evidence type="ECO:0000256" key="1">
    <source>
        <dbReference type="SAM" id="Phobius"/>
    </source>
</evidence>
<sequence length="61" mass="6809">MIYATASLFIIIGLLCIFKPHVIGMFDGFRFKPPTNPYLLKYIRFVGIAFVIGGVICLLSV</sequence>